<dbReference type="PANTHER" id="PTHR34615:SF1">
    <property type="entry name" value="PX DOMAIN-CONTAINING PROTEIN"/>
    <property type="match status" value="1"/>
</dbReference>
<dbReference type="Proteomes" id="UP001146120">
    <property type="component" value="Unassembled WGS sequence"/>
</dbReference>
<proteinExistence type="predicted"/>
<accession>A0AAV2Z8E8</accession>
<gene>
    <name evidence="2" type="ORF">N0F65_011147</name>
</gene>
<sequence length="163" mass="18947">MQKQKQRHQHHHQQQQAPQKPRGSRGALREFSLAQWTDADCRDLFWFSKDEIIAIVDALELPERVAATGVTCTPLEAVCVFLRRMAHRDRLQDMAPLFDRASSVLCNVYLHMVAFVCEKNRMDPNHSDTKRLGRTLREQGPEQSKLKNYPHMLTHGGNKRPRH</sequence>
<protein>
    <submittedName>
        <fullName evidence="2">Uncharacterized protein</fullName>
    </submittedName>
</protein>
<dbReference type="PANTHER" id="PTHR34615">
    <property type="entry name" value="PX DOMAIN-CONTAINING PROTEIN"/>
    <property type="match status" value="1"/>
</dbReference>
<reference evidence="2" key="2">
    <citation type="journal article" date="2023" name="Microbiol Resour">
        <title>Decontamination and Annotation of the Draft Genome Sequence of the Oomycete Lagenidium giganteum ARSEF 373.</title>
        <authorList>
            <person name="Morgan W.R."/>
            <person name="Tartar A."/>
        </authorList>
    </citation>
    <scope>NUCLEOTIDE SEQUENCE</scope>
    <source>
        <strain evidence="2">ARSEF 373</strain>
    </source>
</reference>
<evidence type="ECO:0000256" key="1">
    <source>
        <dbReference type="SAM" id="MobiDB-lite"/>
    </source>
</evidence>
<name>A0AAV2Z8E8_9STRA</name>
<feature type="compositionally biased region" description="Basic and acidic residues" evidence="1">
    <location>
        <begin position="126"/>
        <end position="140"/>
    </location>
</feature>
<keyword evidence="3" id="KW-1185">Reference proteome</keyword>
<dbReference type="AlphaFoldDB" id="A0AAV2Z8E8"/>
<feature type="compositionally biased region" description="Basic residues" evidence="1">
    <location>
        <begin position="1"/>
        <end position="13"/>
    </location>
</feature>
<feature type="region of interest" description="Disordered" evidence="1">
    <location>
        <begin position="126"/>
        <end position="163"/>
    </location>
</feature>
<evidence type="ECO:0000313" key="3">
    <source>
        <dbReference type="Proteomes" id="UP001146120"/>
    </source>
</evidence>
<dbReference type="EMBL" id="DAKRPA010000036">
    <property type="protein sequence ID" value="DBA02080.1"/>
    <property type="molecule type" value="Genomic_DNA"/>
</dbReference>
<organism evidence="2 3">
    <name type="scientific">Lagenidium giganteum</name>
    <dbReference type="NCBI Taxonomy" id="4803"/>
    <lineage>
        <taxon>Eukaryota</taxon>
        <taxon>Sar</taxon>
        <taxon>Stramenopiles</taxon>
        <taxon>Oomycota</taxon>
        <taxon>Peronosporomycetes</taxon>
        <taxon>Pythiales</taxon>
        <taxon>Pythiaceae</taxon>
    </lineage>
</organism>
<feature type="region of interest" description="Disordered" evidence="1">
    <location>
        <begin position="1"/>
        <end position="24"/>
    </location>
</feature>
<evidence type="ECO:0000313" key="2">
    <source>
        <dbReference type="EMBL" id="DBA02080.1"/>
    </source>
</evidence>
<comment type="caution">
    <text evidence="2">The sequence shown here is derived from an EMBL/GenBank/DDBJ whole genome shotgun (WGS) entry which is preliminary data.</text>
</comment>
<reference evidence="2" key="1">
    <citation type="submission" date="2022-11" db="EMBL/GenBank/DDBJ databases">
        <authorList>
            <person name="Morgan W.R."/>
            <person name="Tartar A."/>
        </authorList>
    </citation>
    <scope>NUCLEOTIDE SEQUENCE</scope>
    <source>
        <strain evidence="2">ARSEF 373</strain>
    </source>
</reference>